<evidence type="ECO:0000313" key="1">
    <source>
        <dbReference type="EMBL" id="BDZ75979.1"/>
    </source>
</evidence>
<sequence>MPEERKEFQEMFSELNMYEKRGVYIAMEGKPASPTQIVQAHMVSEDSGYMRDYVLNENGDLKALYFYHVNQSI</sequence>
<name>A0ABN6YSN3_9FIRM</name>
<dbReference type="Proteomes" id="UP001305815">
    <property type="component" value="Chromosome"/>
</dbReference>
<reference evidence="2" key="1">
    <citation type="journal article" date="2023" name="Int. J. Syst. Evol. Microbiol.">
        <title>Claveliimonas bilis gen. nov., sp. nov., deoxycholic acid-producing bacteria isolated from human faeces, and reclassification of Sellimonas monacensis Zenner et al. 2021 as Claveliimonas monacensis comb. nov.</title>
        <authorList>
            <person name="Hisatomi A."/>
            <person name="Kastawa N.W.E.P.G."/>
            <person name="Song I."/>
            <person name="Ohkuma M."/>
            <person name="Fukiya S."/>
            <person name="Sakamoto M."/>
        </authorList>
    </citation>
    <scope>NUCLEOTIDE SEQUENCE [LARGE SCALE GENOMIC DNA]</scope>
    <source>
        <strain evidence="2">12BBH14</strain>
    </source>
</reference>
<evidence type="ECO:0000313" key="2">
    <source>
        <dbReference type="Proteomes" id="UP001305815"/>
    </source>
</evidence>
<protein>
    <submittedName>
        <fullName evidence="1">Uncharacterized protein</fullName>
    </submittedName>
</protein>
<gene>
    <name evidence="1" type="ORF">Lac1_01620</name>
</gene>
<proteinExistence type="predicted"/>
<dbReference type="EMBL" id="AP027742">
    <property type="protein sequence ID" value="BDZ75979.1"/>
    <property type="molecule type" value="Genomic_DNA"/>
</dbReference>
<organism evidence="1 2">
    <name type="scientific">Claveliimonas bilis</name>
    <dbReference type="NCBI Taxonomy" id="3028070"/>
    <lineage>
        <taxon>Bacteria</taxon>
        <taxon>Bacillati</taxon>
        <taxon>Bacillota</taxon>
        <taxon>Clostridia</taxon>
        <taxon>Lachnospirales</taxon>
        <taxon>Lachnospiraceae</taxon>
        <taxon>Claveliimonas</taxon>
    </lineage>
</organism>
<accession>A0ABN6YSN3</accession>
<keyword evidence="2" id="KW-1185">Reference proteome</keyword>
<dbReference type="RefSeq" id="WP_230107407.1">
    <property type="nucleotide sequence ID" value="NZ_AP024845.1"/>
</dbReference>